<dbReference type="RefSeq" id="XP_045094848.1">
    <property type="nucleotide sequence ID" value="XM_045239167.1"/>
</dbReference>
<reference evidence="1 2" key="1">
    <citation type="journal article" date="2003" name="PLoS Biol.">
        <title>The genome sequence of Caenorhabditis briggsae: a platform for comparative genomics.</title>
        <authorList>
            <person name="Stein L.D."/>
            <person name="Bao Z."/>
            <person name="Blasiar D."/>
            <person name="Blumenthal T."/>
            <person name="Brent M.R."/>
            <person name="Chen N."/>
            <person name="Chinwalla A."/>
            <person name="Clarke L."/>
            <person name="Clee C."/>
            <person name="Coghlan A."/>
            <person name="Coulson A."/>
            <person name="D'Eustachio P."/>
            <person name="Fitch D.H."/>
            <person name="Fulton L.A."/>
            <person name="Fulton R.E."/>
            <person name="Griffiths-Jones S."/>
            <person name="Harris T.W."/>
            <person name="Hillier L.W."/>
            <person name="Kamath R."/>
            <person name="Kuwabara P.E."/>
            <person name="Mardis E.R."/>
            <person name="Marra M.A."/>
            <person name="Miner T.L."/>
            <person name="Minx P."/>
            <person name="Mullikin J.C."/>
            <person name="Plumb R.W."/>
            <person name="Rogers J."/>
            <person name="Schein J.E."/>
            <person name="Sohrmann M."/>
            <person name="Spieth J."/>
            <person name="Stajich J.E."/>
            <person name="Wei C."/>
            <person name="Willey D."/>
            <person name="Wilson R.K."/>
            <person name="Durbin R."/>
            <person name="Waterston R.H."/>
        </authorList>
    </citation>
    <scope>NUCLEOTIDE SEQUENCE [LARGE SCALE GENOMIC DNA]</scope>
    <source>
        <strain evidence="1 2">AF16</strain>
    </source>
</reference>
<protein>
    <submittedName>
        <fullName evidence="1">Protein CBG12375</fullName>
    </submittedName>
</protein>
<evidence type="ECO:0000313" key="2">
    <source>
        <dbReference type="Proteomes" id="UP000008549"/>
    </source>
</evidence>
<evidence type="ECO:0000313" key="1">
    <source>
        <dbReference type="EMBL" id="CAP31363.2"/>
    </source>
</evidence>
<accession>A8XFA2</accession>
<name>A8XFA2_CAEBR</name>
<dbReference type="WormBase" id="CBG12375">
    <property type="protein sequence ID" value="CBP03000"/>
    <property type="gene ID" value="WBGene00033333"/>
</dbReference>
<keyword evidence="2" id="KW-1185">Reference proteome</keyword>
<evidence type="ECO:0000313" key="3">
    <source>
        <dbReference type="WormBase" id="CBG12375"/>
    </source>
</evidence>
<dbReference type="InParanoid" id="A8XFA2"/>
<gene>
    <name evidence="1 3" type="ORF">CBG12375</name>
    <name evidence="1" type="ORF">CBG_12375</name>
</gene>
<dbReference type="EMBL" id="HE600913">
    <property type="protein sequence ID" value="CAP31363.2"/>
    <property type="molecule type" value="Genomic_DNA"/>
</dbReference>
<organism evidence="1 2">
    <name type="scientific">Caenorhabditis briggsae</name>
    <dbReference type="NCBI Taxonomy" id="6238"/>
    <lineage>
        <taxon>Eukaryota</taxon>
        <taxon>Metazoa</taxon>
        <taxon>Ecdysozoa</taxon>
        <taxon>Nematoda</taxon>
        <taxon>Chromadorea</taxon>
        <taxon>Rhabditida</taxon>
        <taxon>Rhabditina</taxon>
        <taxon>Rhabditomorpha</taxon>
        <taxon>Rhabditoidea</taxon>
        <taxon>Rhabditidae</taxon>
        <taxon>Peloderinae</taxon>
        <taxon>Caenorhabditis</taxon>
    </lineage>
</organism>
<dbReference type="HOGENOM" id="CLU_2335495_0_0_1"/>
<proteinExistence type="predicted"/>
<reference evidence="1 2" key="2">
    <citation type="journal article" date="2011" name="PLoS Genet.">
        <title>Caenorhabditis briggsae recombinant inbred line genotypes reveal inter-strain incompatibility and the evolution of recombination.</title>
        <authorList>
            <person name="Ross J.A."/>
            <person name="Koboldt D.C."/>
            <person name="Staisch J.E."/>
            <person name="Chamberlin H.M."/>
            <person name="Gupta B.P."/>
            <person name="Miller R.D."/>
            <person name="Baird S.E."/>
            <person name="Haag E.S."/>
        </authorList>
    </citation>
    <scope>NUCLEOTIDE SEQUENCE [LARGE SCALE GENOMIC DNA]</scope>
    <source>
        <strain evidence="1 2">AF16</strain>
    </source>
</reference>
<dbReference type="CTD" id="8581652"/>
<sequence>MSLSLLTPRLVTKCTVARILVVRNASSKMTLDHEQSIKISDQQGFFKYQRDVSRDARYSNPIHVPQTRTRLRNLPTFRTSCYLVCSLRLHCLLLLRKD</sequence>
<dbReference type="GeneID" id="8581652"/>
<dbReference type="STRING" id="6238.A8XFA2"/>
<dbReference type="AlphaFoldDB" id="A8XFA2"/>
<dbReference type="KEGG" id="cbr:CBG_12375"/>
<dbReference type="Proteomes" id="UP000008549">
    <property type="component" value="Unassembled WGS sequence"/>
</dbReference>